<evidence type="ECO:0000256" key="5">
    <source>
        <dbReference type="ARBA" id="ARBA00022989"/>
    </source>
</evidence>
<evidence type="ECO:0000256" key="9">
    <source>
        <dbReference type="SAM" id="SignalP"/>
    </source>
</evidence>
<protein>
    <submittedName>
        <fullName evidence="11">TM2 domain containing 1</fullName>
    </submittedName>
</protein>
<dbReference type="Pfam" id="PF05154">
    <property type="entry name" value="TM2"/>
    <property type="match status" value="1"/>
</dbReference>
<name>A0AA35P9Z0_9SAUR</name>
<accession>A0AA35P9Z0</accession>
<evidence type="ECO:0000259" key="10">
    <source>
        <dbReference type="Pfam" id="PF05154"/>
    </source>
</evidence>
<dbReference type="GO" id="GO:0016020">
    <property type="term" value="C:membrane"/>
    <property type="evidence" value="ECO:0007669"/>
    <property type="project" value="UniProtKB-SubCell"/>
</dbReference>
<comment type="similarity">
    <text evidence="2">Belongs to the TM2 family.</text>
</comment>
<comment type="subcellular location">
    <subcellularLocation>
        <location evidence="1">Membrane</location>
        <topology evidence="1">Multi-pass membrane protein</topology>
    </subcellularLocation>
</comment>
<dbReference type="PANTHER" id="PTHR21016">
    <property type="entry name" value="BETA-AMYLOID BINDING PROTEIN-RELATED"/>
    <property type="match status" value="1"/>
</dbReference>
<evidence type="ECO:0000313" key="11">
    <source>
        <dbReference type="EMBL" id="CAI5777037.1"/>
    </source>
</evidence>
<feature type="signal peptide" evidence="9">
    <location>
        <begin position="1"/>
        <end position="40"/>
    </location>
</feature>
<evidence type="ECO:0000256" key="7">
    <source>
        <dbReference type="ARBA" id="ARBA00023180"/>
    </source>
</evidence>
<reference evidence="11" key="1">
    <citation type="submission" date="2022-12" db="EMBL/GenBank/DDBJ databases">
        <authorList>
            <person name="Alioto T."/>
            <person name="Alioto T."/>
            <person name="Gomez Garrido J."/>
        </authorList>
    </citation>
    <scope>NUCLEOTIDE SEQUENCE</scope>
</reference>
<keyword evidence="6 8" id="KW-0472">Membrane</keyword>
<dbReference type="InterPro" id="IPR050932">
    <property type="entry name" value="TM2D1-3-like"/>
</dbReference>
<evidence type="ECO:0000256" key="3">
    <source>
        <dbReference type="ARBA" id="ARBA00022692"/>
    </source>
</evidence>
<dbReference type="Proteomes" id="UP001178461">
    <property type="component" value="Chromosome 6"/>
</dbReference>
<feature type="domain" description="TM2" evidence="10">
    <location>
        <begin position="117"/>
        <end position="165"/>
    </location>
</feature>
<evidence type="ECO:0000256" key="8">
    <source>
        <dbReference type="SAM" id="Phobius"/>
    </source>
</evidence>
<dbReference type="EMBL" id="OX395131">
    <property type="protein sequence ID" value="CAI5777037.1"/>
    <property type="molecule type" value="Genomic_DNA"/>
</dbReference>
<keyword evidence="5 8" id="KW-1133">Transmembrane helix</keyword>
<evidence type="ECO:0000256" key="2">
    <source>
        <dbReference type="ARBA" id="ARBA00008284"/>
    </source>
</evidence>
<evidence type="ECO:0000256" key="1">
    <source>
        <dbReference type="ARBA" id="ARBA00004141"/>
    </source>
</evidence>
<evidence type="ECO:0000256" key="6">
    <source>
        <dbReference type="ARBA" id="ARBA00023136"/>
    </source>
</evidence>
<gene>
    <name evidence="11" type="ORF">PODLI_1B009245</name>
</gene>
<dbReference type="AlphaFoldDB" id="A0AA35P9Z0"/>
<keyword evidence="3 8" id="KW-0812">Transmembrane</keyword>
<keyword evidence="4 9" id="KW-0732">Signal</keyword>
<evidence type="ECO:0000313" key="12">
    <source>
        <dbReference type="Proteomes" id="UP001178461"/>
    </source>
</evidence>
<evidence type="ECO:0000256" key="4">
    <source>
        <dbReference type="ARBA" id="ARBA00022729"/>
    </source>
</evidence>
<organism evidence="11 12">
    <name type="scientific">Podarcis lilfordi</name>
    <name type="common">Lilford's wall lizard</name>
    <dbReference type="NCBI Taxonomy" id="74358"/>
    <lineage>
        <taxon>Eukaryota</taxon>
        <taxon>Metazoa</taxon>
        <taxon>Chordata</taxon>
        <taxon>Craniata</taxon>
        <taxon>Vertebrata</taxon>
        <taxon>Euteleostomi</taxon>
        <taxon>Lepidosauria</taxon>
        <taxon>Squamata</taxon>
        <taxon>Bifurcata</taxon>
        <taxon>Unidentata</taxon>
        <taxon>Episquamata</taxon>
        <taxon>Laterata</taxon>
        <taxon>Lacertibaenia</taxon>
        <taxon>Lacertidae</taxon>
        <taxon>Podarcis</taxon>
    </lineage>
</organism>
<dbReference type="PANTHER" id="PTHR21016:SF1">
    <property type="entry name" value="TM2 DOMAIN-CONTAINING PROTEIN 1"/>
    <property type="match status" value="1"/>
</dbReference>
<feature type="transmembrane region" description="Helical" evidence="8">
    <location>
        <begin position="147"/>
        <end position="171"/>
    </location>
</feature>
<sequence length="206" mass="22520">MAAWQEMPLSGNKRKKGGVIVLWSLGTLCLACLAAQGAAGGDPSLKCEDLRVGQYICEDPKIDNETQEPLNCTNHTAYVACLPAPNITCKNLFGNETQFTGKEIGFYKPIECRNVNGYSYKVAVALSLFLGWLGADRFYLGYPALGLLKFCTVGFCGIGSLIDFILISMQIVGPSDGSSYIIDYYGARLTRLSISNETFRKPQIYP</sequence>
<keyword evidence="7" id="KW-0325">Glycoprotein</keyword>
<keyword evidence="12" id="KW-1185">Reference proteome</keyword>
<feature type="chain" id="PRO_5041287849" evidence="9">
    <location>
        <begin position="41"/>
        <end position="206"/>
    </location>
</feature>
<proteinExistence type="inferred from homology"/>
<dbReference type="InterPro" id="IPR007829">
    <property type="entry name" value="TM2"/>
</dbReference>